<dbReference type="InterPro" id="IPR013328">
    <property type="entry name" value="6PGD_dom2"/>
</dbReference>
<dbReference type="FunFam" id="1.10.1040.10:FF:000038">
    <property type="entry name" value="Probable 2-dehydropantoate 2-reductase"/>
    <property type="match status" value="1"/>
</dbReference>
<evidence type="ECO:0000256" key="5">
    <source>
        <dbReference type="ARBA" id="ARBA00032024"/>
    </source>
</evidence>
<dbReference type="SUPFAM" id="SSF48179">
    <property type="entry name" value="6-phosphogluconate dehydrogenase C-terminal domain-like"/>
    <property type="match status" value="1"/>
</dbReference>
<dbReference type="InterPro" id="IPR008927">
    <property type="entry name" value="6-PGluconate_DH-like_C_sf"/>
</dbReference>
<dbReference type="Proteomes" id="UP001219355">
    <property type="component" value="Chromosome 2"/>
</dbReference>
<dbReference type="NCBIfam" id="TIGR00745">
    <property type="entry name" value="apbA_panE"/>
    <property type="match status" value="1"/>
</dbReference>
<feature type="region of interest" description="Disordered" evidence="6">
    <location>
        <begin position="136"/>
        <end position="156"/>
    </location>
</feature>
<dbReference type="Pfam" id="PF02558">
    <property type="entry name" value="ApbA"/>
    <property type="match status" value="1"/>
</dbReference>
<dbReference type="InterPro" id="IPR013752">
    <property type="entry name" value="KPA_reductase"/>
</dbReference>
<keyword evidence="4" id="KW-0560">Oxidoreductase</keyword>
<evidence type="ECO:0000256" key="1">
    <source>
        <dbReference type="ARBA" id="ARBA00007870"/>
    </source>
</evidence>
<dbReference type="EMBL" id="CP120628">
    <property type="protein sequence ID" value="WEW57527.1"/>
    <property type="molecule type" value="Genomic_DNA"/>
</dbReference>
<comment type="similarity">
    <text evidence="1">Belongs to the ketopantoate reductase family.</text>
</comment>
<name>A0AAF0DFE5_9EURO</name>
<dbReference type="PANTHER" id="PTHR43765">
    <property type="entry name" value="2-DEHYDROPANTOATE 2-REDUCTASE-RELATED"/>
    <property type="match status" value="1"/>
</dbReference>
<gene>
    <name evidence="9" type="primary">PAN5</name>
    <name evidence="9" type="ORF">PRK78_002994</name>
</gene>
<keyword evidence="10" id="KW-1185">Reference proteome</keyword>
<evidence type="ECO:0000256" key="4">
    <source>
        <dbReference type="ARBA" id="ARBA00023002"/>
    </source>
</evidence>
<evidence type="ECO:0000259" key="8">
    <source>
        <dbReference type="Pfam" id="PF08546"/>
    </source>
</evidence>
<feature type="domain" description="Ketopantoate reductase N-terminal" evidence="7">
    <location>
        <begin position="62"/>
        <end position="250"/>
    </location>
</feature>
<evidence type="ECO:0000313" key="9">
    <source>
        <dbReference type="EMBL" id="WEW57527.1"/>
    </source>
</evidence>
<dbReference type="Gene3D" id="1.10.1040.10">
    <property type="entry name" value="N-(1-d-carboxylethyl)-l-norvaline Dehydrogenase, domain 2"/>
    <property type="match status" value="1"/>
</dbReference>
<dbReference type="InterPro" id="IPR050838">
    <property type="entry name" value="Ketopantoate_reductase"/>
</dbReference>
<proteinExistence type="inferred from homology"/>
<accession>A0AAF0DFE5</accession>
<dbReference type="EC" id="1.1.1.169" evidence="2"/>
<sequence length="460" mass="52222">MSLRLYTLQPALRWSVCHQSLLPHFSWTSKRSFWVEPKKPMEAQDEGRIPEPAEHNPISRRIYILGMGNVGCFIAHSLASLPNRPPMTLLLHKIEHYFAWKKYGKRLTVVKNGIAEPRSGFDVNVLRDGVWYGPYEPTASQENGENGETEDAPQTGDRERFVDVNSERIDNLILTVKATQVEQALKSVCHRLHPKSAIVFIQNGMGIREEVNEKIFPDPATRPNYIQGTTSHGLYYTKAYNITHAGVGTSAFSIVYPERPRPPTDESGKLKTGEDFNDRDYWAISSIYLTNTLTRSPELTAIRINKDEMLQFQLEKLAINCVINPLTALNDCQNGDLLYNYNLSRVQRLLLIEISAVIRALPDLQHIPGIMARFSPERLRTLAVSVMHKTAANTSSMLQDMRMGKETEIEYINGYIVRRGEELGIKCALNYMLVQLVLAKTRMLSRKMQGQIPLDPSVPQ</sequence>
<evidence type="ECO:0000259" key="7">
    <source>
        <dbReference type="Pfam" id="PF02558"/>
    </source>
</evidence>
<organism evidence="9 10">
    <name type="scientific">Emydomyces testavorans</name>
    <dbReference type="NCBI Taxonomy" id="2070801"/>
    <lineage>
        <taxon>Eukaryota</taxon>
        <taxon>Fungi</taxon>
        <taxon>Dikarya</taxon>
        <taxon>Ascomycota</taxon>
        <taxon>Pezizomycotina</taxon>
        <taxon>Eurotiomycetes</taxon>
        <taxon>Eurotiomycetidae</taxon>
        <taxon>Onygenales</taxon>
        <taxon>Nannizziopsiaceae</taxon>
        <taxon>Emydomyces</taxon>
    </lineage>
</organism>
<dbReference type="SUPFAM" id="SSF51735">
    <property type="entry name" value="NAD(P)-binding Rossmann-fold domains"/>
    <property type="match status" value="1"/>
</dbReference>
<dbReference type="GO" id="GO:0008677">
    <property type="term" value="F:2-dehydropantoate 2-reductase activity"/>
    <property type="evidence" value="ECO:0007669"/>
    <property type="project" value="UniProtKB-EC"/>
</dbReference>
<dbReference type="PANTHER" id="PTHR43765:SF2">
    <property type="entry name" value="2-DEHYDROPANTOATE 2-REDUCTASE"/>
    <property type="match status" value="1"/>
</dbReference>
<reference evidence="9" key="1">
    <citation type="submission" date="2023-03" db="EMBL/GenBank/DDBJ databases">
        <title>Emydomyces testavorans Genome Sequence.</title>
        <authorList>
            <person name="Hoyer L."/>
        </authorList>
    </citation>
    <scope>NUCLEOTIDE SEQUENCE</scope>
    <source>
        <strain evidence="9">16-2883</strain>
    </source>
</reference>
<dbReference type="InterPro" id="IPR036291">
    <property type="entry name" value="NAD(P)-bd_dom_sf"/>
</dbReference>
<evidence type="ECO:0000256" key="3">
    <source>
        <dbReference type="ARBA" id="ARBA00022857"/>
    </source>
</evidence>
<evidence type="ECO:0000256" key="6">
    <source>
        <dbReference type="SAM" id="MobiDB-lite"/>
    </source>
</evidence>
<keyword evidence="3" id="KW-0521">NADP</keyword>
<dbReference type="InterPro" id="IPR003710">
    <property type="entry name" value="ApbA"/>
</dbReference>
<dbReference type="AlphaFoldDB" id="A0AAF0DFE5"/>
<dbReference type="GO" id="GO:0050661">
    <property type="term" value="F:NADP binding"/>
    <property type="evidence" value="ECO:0007669"/>
    <property type="project" value="TreeGrafter"/>
</dbReference>
<dbReference type="Pfam" id="PF08546">
    <property type="entry name" value="ApbA_C"/>
    <property type="match status" value="1"/>
</dbReference>
<feature type="domain" description="Ketopantoate reductase C-terminal" evidence="8">
    <location>
        <begin position="310"/>
        <end position="440"/>
    </location>
</feature>
<dbReference type="InterPro" id="IPR013332">
    <property type="entry name" value="KPR_N"/>
</dbReference>
<dbReference type="GO" id="GO:0015940">
    <property type="term" value="P:pantothenate biosynthetic process"/>
    <property type="evidence" value="ECO:0007669"/>
    <property type="project" value="InterPro"/>
</dbReference>
<evidence type="ECO:0000313" key="10">
    <source>
        <dbReference type="Proteomes" id="UP001219355"/>
    </source>
</evidence>
<dbReference type="GO" id="GO:0005739">
    <property type="term" value="C:mitochondrion"/>
    <property type="evidence" value="ECO:0007669"/>
    <property type="project" value="TreeGrafter"/>
</dbReference>
<dbReference type="Gene3D" id="3.40.50.720">
    <property type="entry name" value="NAD(P)-binding Rossmann-like Domain"/>
    <property type="match status" value="1"/>
</dbReference>
<protein>
    <recommendedName>
        <fullName evidence="2">2-dehydropantoate 2-reductase</fullName>
        <ecNumber evidence="2">1.1.1.169</ecNumber>
    </recommendedName>
    <alternativeName>
        <fullName evidence="5">Ketopantoate reductase</fullName>
    </alternativeName>
</protein>
<evidence type="ECO:0000256" key="2">
    <source>
        <dbReference type="ARBA" id="ARBA00013014"/>
    </source>
</evidence>